<organism evidence="3 4">
    <name type="scientific">Aliidongia dinghuensis</name>
    <dbReference type="NCBI Taxonomy" id="1867774"/>
    <lineage>
        <taxon>Bacteria</taxon>
        <taxon>Pseudomonadati</taxon>
        <taxon>Pseudomonadota</taxon>
        <taxon>Alphaproteobacteria</taxon>
        <taxon>Rhodospirillales</taxon>
        <taxon>Dongiaceae</taxon>
        <taxon>Aliidongia</taxon>
    </lineage>
</organism>
<dbReference type="NCBIfam" id="TIGR01353">
    <property type="entry name" value="dGTP_triPase"/>
    <property type="match status" value="1"/>
</dbReference>
<reference evidence="3" key="2">
    <citation type="submission" date="2020-09" db="EMBL/GenBank/DDBJ databases">
        <authorList>
            <person name="Sun Q."/>
            <person name="Zhou Y."/>
        </authorList>
    </citation>
    <scope>NUCLEOTIDE SEQUENCE</scope>
    <source>
        <strain evidence="3">CGMCC 1.15725</strain>
    </source>
</reference>
<evidence type="ECO:0000256" key="1">
    <source>
        <dbReference type="ARBA" id="ARBA00022801"/>
    </source>
</evidence>
<dbReference type="RefSeq" id="WP_189044982.1">
    <property type="nucleotide sequence ID" value="NZ_BMJQ01000004.1"/>
</dbReference>
<evidence type="ECO:0000313" key="4">
    <source>
        <dbReference type="Proteomes" id="UP000646365"/>
    </source>
</evidence>
<dbReference type="InterPro" id="IPR006261">
    <property type="entry name" value="dGTPase"/>
</dbReference>
<dbReference type="SUPFAM" id="SSF109604">
    <property type="entry name" value="HD-domain/PDEase-like"/>
    <property type="match status" value="1"/>
</dbReference>
<dbReference type="InterPro" id="IPR023293">
    <property type="entry name" value="dGTP_triP_hydro_central_sf"/>
</dbReference>
<sequence length="449" mass="50282">MMRWQELLSTRRLGQRTPRRTDDHRSPFEIDVDRFVFCSAFRRLQSKMQVHGPSLQSDQPGDYVRNRLTHSLEVSRVGRSLGQIAGQYLIQRGLAEGVTAADVGHIVSGAAISHDVGQTPFSHQGEQAISAWWTTSPIAAEILAGLPPEWAWELTRFEGNAFGFRMLTRLEGWQPNGGLQLTCATLGAFSKYPWSGVLPPDRRPHPMKYGIFASELDLFREVAEATGLIEREPGIWCRHPLAYLTEAADDICYRIVDVEDAVQVGSLPFVEAEELLAPLADLEAGVYAGLVGVERKLTYLRARAISTLITDTLDVWRDQHDRMLAGEAIPALLDVSQHKAQLDRIARITKSKILRGERRAETMLIASRTIDMLLDGIAGMLLRRERTKRDDELALRDNAVLDMLNRGRDPSRPFSRDRALWVREMMDTIASLTDHAAIRMAKIIAGGLG</sequence>
<accession>A0A8J3E356</accession>
<dbReference type="Gene3D" id="1.10.3550.10">
    <property type="entry name" value="eoxyguanosinetriphosphate triphosphohydrolase domain-like"/>
    <property type="match status" value="1"/>
</dbReference>
<dbReference type="EMBL" id="BMJQ01000004">
    <property type="protein sequence ID" value="GGF13624.1"/>
    <property type="molecule type" value="Genomic_DNA"/>
</dbReference>
<dbReference type="GO" id="GO:0016793">
    <property type="term" value="F:triphosphoric monoester hydrolase activity"/>
    <property type="evidence" value="ECO:0007669"/>
    <property type="project" value="InterPro"/>
</dbReference>
<dbReference type="Gene3D" id="1.10.3410.10">
    <property type="entry name" value="putative deoxyguanosinetriphosphate triphosphohydrolase like domain"/>
    <property type="match status" value="1"/>
</dbReference>
<evidence type="ECO:0000256" key="2">
    <source>
        <dbReference type="SAM" id="MobiDB-lite"/>
    </source>
</evidence>
<keyword evidence="1" id="KW-0378">Hydrolase</keyword>
<feature type="region of interest" description="Disordered" evidence="2">
    <location>
        <begin position="1"/>
        <end position="25"/>
    </location>
</feature>
<dbReference type="InterPro" id="IPR027432">
    <property type="entry name" value="dGTP_triphosphohydrolase_C"/>
</dbReference>
<keyword evidence="4" id="KW-1185">Reference proteome</keyword>
<reference evidence="3" key="1">
    <citation type="journal article" date="2014" name="Int. J. Syst. Evol. Microbiol.">
        <title>Complete genome sequence of Corynebacterium casei LMG S-19264T (=DSM 44701T), isolated from a smear-ripened cheese.</title>
        <authorList>
            <consortium name="US DOE Joint Genome Institute (JGI-PGF)"/>
            <person name="Walter F."/>
            <person name="Albersmeier A."/>
            <person name="Kalinowski J."/>
            <person name="Ruckert C."/>
        </authorList>
    </citation>
    <scope>NUCLEOTIDE SEQUENCE</scope>
    <source>
        <strain evidence="3">CGMCC 1.15725</strain>
    </source>
</reference>
<dbReference type="AlphaFoldDB" id="A0A8J3E356"/>
<protein>
    <submittedName>
        <fullName evidence="3">Deoxyguanosinetriphosphate triphosphohydrolase</fullName>
    </submittedName>
</protein>
<proteinExistence type="predicted"/>
<dbReference type="Proteomes" id="UP000646365">
    <property type="component" value="Unassembled WGS sequence"/>
</dbReference>
<gene>
    <name evidence="3" type="ORF">GCM10011611_19190</name>
</gene>
<comment type="caution">
    <text evidence="3">The sequence shown here is derived from an EMBL/GenBank/DDBJ whole genome shotgun (WGS) entry which is preliminary data.</text>
</comment>
<evidence type="ECO:0000313" key="3">
    <source>
        <dbReference type="EMBL" id="GGF13624.1"/>
    </source>
</evidence>
<name>A0A8J3E356_9PROT</name>
<dbReference type="Gene3D" id="1.10.3210.10">
    <property type="entry name" value="Hypothetical protein af1432"/>
    <property type="match status" value="1"/>
</dbReference>